<dbReference type="InterPro" id="IPR044730">
    <property type="entry name" value="RNase_H-like_dom_plant"/>
</dbReference>
<dbReference type="InterPro" id="IPR012337">
    <property type="entry name" value="RNaseH-like_sf"/>
</dbReference>
<dbReference type="EMBL" id="JAIVGD010000019">
    <property type="protein sequence ID" value="KAH0748271.1"/>
    <property type="molecule type" value="Genomic_DNA"/>
</dbReference>
<name>A0ABQ7UF72_SOLTU</name>
<dbReference type="InterPro" id="IPR053151">
    <property type="entry name" value="RNase_H-like"/>
</dbReference>
<proteinExistence type="predicted"/>
<keyword evidence="3" id="KW-1185">Reference proteome</keyword>
<dbReference type="Pfam" id="PF13456">
    <property type="entry name" value="RVT_3"/>
    <property type="match status" value="1"/>
</dbReference>
<dbReference type="CDD" id="cd06222">
    <property type="entry name" value="RNase_H_like"/>
    <property type="match status" value="1"/>
</dbReference>
<protein>
    <recommendedName>
        <fullName evidence="1">RNase H type-1 domain-containing protein</fullName>
    </recommendedName>
</protein>
<gene>
    <name evidence="2" type="ORF">KY290_027503</name>
</gene>
<dbReference type="Gene3D" id="3.30.420.10">
    <property type="entry name" value="Ribonuclease H-like superfamily/Ribonuclease H"/>
    <property type="match status" value="1"/>
</dbReference>
<reference evidence="2 3" key="1">
    <citation type="journal article" date="2021" name="bioRxiv">
        <title>Chromosome-scale and haplotype-resolved genome assembly of a tetraploid potato cultivar.</title>
        <authorList>
            <person name="Sun H."/>
            <person name="Jiao W.-B."/>
            <person name="Krause K."/>
            <person name="Campoy J.A."/>
            <person name="Goel M."/>
            <person name="Folz-Donahue K."/>
            <person name="Kukat C."/>
            <person name="Huettel B."/>
            <person name="Schneeberger K."/>
        </authorList>
    </citation>
    <scope>NUCLEOTIDE SEQUENCE [LARGE SCALE GENOMIC DNA]</scope>
    <source>
        <strain evidence="2">SolTubOtavaFocal</strain>
        <tissue evidence="2">Leaves</tissue>
    </source>
</reference>
<feature type="domain" description="RNase H type-1" evidence="1">
    <location>
        <begin position="61"/>
        <end position="117"/>
    </location>
</feature>
<dbReference type="InterPro" id="IPR002156">
    <property type="entry name" value="RNaseH_domain"/>
</dbReference>
<accession>A0ABQ7UF72</accession>
<evidence type="ECO:0000259" key="1">
    <source>
        <dbReference type="Pfam" id="PF13456"/>
    </source>
</evidence>
<organism evidence="2 3">
    <name type="scientific">Solanum tuberosum</name>
    <name type="common">Potato</name>
    <dbReference type="NCBI Taxonomy" id="4113"/>
    <lineage>
        <taxon>Eukaryota</taxon>
        <taxon>Viridiplantae</taxon>
        <taxon>Streptophyta</taxon>
        <taxon>Embryophyta</taxon>
        <taxon>Tracheophyta</taxon>
        <taxon>Spermatophyta</taxon>
        <taxon>Magnoliopsida</taxon>
        <taxon>eudicotyledons</taxon>
        <taxon>Gunneridae</taxon>
        <taxon>Pentapetalae</taxon>
        <taxon>asterids</taxon>
        <taxon>lamiids</taxon>
        <taxon>Solanales</taxon>
        <taxon>Solanaceae</taxon>
        <taxon>Solanoideae</taxon>
        <taxon>Solaneae</taxon>
        <taxon>Solanum</taxon>
    </lineage>
</organism>
<dbReference type="PANTHER" id="PTHR47723">
    <property type="entry name" value="OS05G0353850 PROTEIN"/>
    <property type="match status" value="1"/>
</dbReference>
<dbReference type="Proteomes" id="UP000826656">
    <property type="component" value="Unassembled WGS sequence"/>
</dbReference>
<dbReference type="InterPro" id="IPR036397">
    <property type="entry name" value="RNaseH_sf"/>
</dbReference>
<evidence type="ECO:0000313" key="3">
    <source>
        <dbReference type="Proteomes" id="UP000826656"/>
    </source>
</evidence>
<dbReference type="PANTHER" id="PTHR47723:SF14">
    <property type="entry name" value="RNASE H TYPE-1 DOMAIN-CONTAINING PROTEIN"/>
    <property type="match status" value="1"/>
</dbReference>
<dbReference type="SUPFAM" id="SSF53098">
    <property type="entry name" value="Ribonuclease H-like"/>
    <property type="match status" value="1"/>
</dbReference>
<sequence length="175" mass="20161">MSNINSTRRVMVKWSKPSTSFVKLNSDGSCKNNLCGGGGVIRDCEGRLLFAYSLNLGEGTKSDSKLLVNCVNDQNSTPWKMQKEVEELKAHMENTCYILRHCYREANKVADKLASLCHTNQQSTMFTTFAELPRRIKGLMTMDRWNMANFRTIRKNKIEIIGTRLEMEFRLEFTF</sequence>
<comment type="caution">
    <text evidence="2">The sequence shown here is derived from an EMBL/GenBank/DDBJ whole genome shotgun (WGS) entry which is preliminary data.</text>
</comment>
<evidence type="ECO:0000313" key="2">
    <source>
        <dbReference type="EMBL" id="KAH0748271.1"/>
    </source>
</evidence>